<dbReference type="AlphaFoldDB" id="A0A2W5WL66"/>
<sequence length="249" mass="25616">MLATLLAAVLVGGSLQRVTGLGFAMVAGPFMVLVLGARQGVVMINLVGAASALLILTRVVRDVEWRRFALMAVASLCTTVPGALLLRDASDAALEVAVGGVVLVGMTVAMVADRLRSGRRWWTPGARLPAVVAGSLSGAGSVAAGIGGPPLAVYSVLDRWDPRAFAATLQPFFVVNATGAASAKLLMTDATLPHLQWWAWLLVAASVVVAVLVGDAVAKKVSRTAVRRVLVVLAYGGGLATMVRGILAL</sequence>
<feature type="transmembrane region" description="Helical" evidence="8">
    <location>
        <begin position="30"/>
        <end position="56"/>
    </location>
</feature>
<proteinExistence type="inferred from homology"/>
<protein>
    <recommendedName>
        <fullName evidence="8">Probable membrane transporter protein</fullName>
    </recommendedName>
</protein>
<keyword evidence="5 8" id="KW-0812">Transmembrane</keyword>
<dbReference type="PANTHER" id="PTHR30269:SF37">
    <property type="entry name" value="MEMBRANE TRANSPORTER PROTEIN"/>
    <property type="match status" value="1"/>
</dbReference>
<feature type="transmembrane region" description="Helical" evidence="8">
    <location>
        <begin position="92"/>
        <end position="112"/>
    </location>
</feature>
<evidence type="ECO:0000256" key="2">
    <source>
        <dbReference type="ARBA" id="ARBA00009142"/>
    </source>
</evidence>
<comment type="subcellular location">
    <subcellularLocation>
        <location evidence="1 8">Cell membrane</location>
        <topology evidence="1 8">Multi-pass membrane protein</topology>
    </subcellularLocation>
</comment>
<evidence type="ECO:0000256" key="6">
    <source>
        <dbReference type="ARBA" id="ARBA00022989"/>
    </source>
</evidence>
<dbReference type="Proteomes" id="UP000248783">
    <property type="component" value="Unassembled WGS sequence"/>
</dbReference>
<gene>
    <name evidence="9" type="ORF">DNL40_12870</name>
</gene>
<evidence type="ECO:0000313" key="10">
    <source>
        <dbReference type="Proteomes" id="UP000248783"/>
    </source>
</evidence>
<dbReference type="Pfam" id="PF01925">
    <property type="entry name" value="TauE"/>
    <property type="match status" value="1"/>
</dbReference>
<dbReference type="RefSeq" id="WP_111251653.1">
    <property type="nucleotide sequence ID" value="NZ_QKWH01000011.1"/>
</dbReference>
<evidence type="ECO:0000256" key="3">
    <source>
        <dbReference type="ARBA" id="ARBA00022448"/>
    </source>
</evidence>
<dbReference type="GO" id="GO:0005886">
    <property type="term" value="C:plasma membrane"/>
    <property type="evidence" value="ECO:0007669"/>
    <property type="project" value="UniProtKB-SubCell"/>
</dbReference>
<keyword evidence="7 8" id="KW-0472">Membrane</keyword>
<keyword evidence="4 8" id="KW-1003">Cell membrane</keyword>
<evidence type="ECO:0000256" key="5">
    <source>
        <dbReference type="ARBA" id="ARBA00022692"/>
    </source>
</evidence>
<keyword evidence="3" id="KW-0813">Transport</keyword>
<name>A0A2W5WL66_9MICO</name>
<dbReference type="EMBL" id="QKWH01000011">
    <property type="protein sequence ID" value="PZR52309.1"/>
    <property type="molecule type" value="Genomic_DNA"/>
</dbReference>
<dbReference type="PANTHER" id="PTHR30269">
    <property type="entry name" value="TRANSMEMBRANE PROTEIN YFCA"/>
    <property type="match status" value="1"/>
</dbReference>
<evidence type="ECO:0000256" key="4">
    <source>
        <dbReference type="ARBA" id="ARBA00022475"/>
    </source>
</evidence>
<keyword evidence="6 8" id="KW-1133">Transmembrane helix</keyword>
<evidence type="ECO:0000256" key="8">
    <source>
        <dbReference type="RuleBase" id="RU363041"/>
    </source>
</evidence>
<organism evidence="9 10">
    <name type="scientific">Xylanimonas oleitrophica</name>
    <dbReference type="NCBI Taxonomy" id="2607479"/>
    <lineage>
        <taxon>Bacteria</taxon>
        <taxon>Bacillati</taxon>
        <taxon>Actinomycetota</taxon>
        <taxon>Actinomycetes</taxon>
        <taxon>Micrococcales</taxon>
        <taxon>Promicromonosporaceae</taxon>
        <taxon>Xylanimonas</taxon>
    </lineage>
</organism>
<feature type="transmembrane region" description="Helical" evidence="8">
    <location>
        <begin position="229"/>
        <end position="247"/>
    </location>
</feature>
<feature type="transmembrane region" description="Helical" evidence="8">
    <location>
        <begin position="68"/>
        <end position="86"/>
    </location>
</feature>
<feature type="transmembrane region" description="Helical" evidence="8">
    <location>
        <begin position="197"/>
        <end position="217"/>
    </location>
</feature>
<dbReference type="InterPro" id="IPR052017">
    <property type="entry name" value="TSUP"/>
</dbReference>
<comment type="caution">
    <text evidence="9">The sequence shown here is derived from an EMBL/GenBank/DDBJ whole genome shotgun (WGS) entry which is preliminary data.</text>
</comment>
<reference evidence="9 10" key="1">
    <citation type="submission" date="2018-06" db="EMBL/GenBank/DDBJ databases">
        <title>Whole genome sequencing of a novel hydrocarbon degrading bacterial strain, PW21 isolated from oil contaminated produced water sample.</title>
        <authorList>
            <person name="Nagkirti P."/>
            <person name="Shaikh A."/>
            <person name="Gowdaman V."/>
            <person name="Engineer A.E."/>
            <person name="Dagar S."/>
            <person name="Dhakephalkar P.K."/>
        </authorList>
    </citation>
    <scope>NUCLEOTIDE SEQUENCE [LARGE SCALE GENOMIC DNA]</scope>
    <source>
        <strain evidence="9 10">PW21</strain>
    </source>
</reference>
<evidence type="ECO:0000256" key="1">
    <source>
        <dbReference type="ARBA" id="ARBA00004651"/>
    </source>
</evidence>
<evidence type="ECO:0000313" key="9">
    <source>
        <dbReference type="EMBL" id="PZR52309.1"/>
    </source>
</evidence>
<dbReference type="InterPro" id="IPR002781">
    <property type="entry name" value="TM_pro_TauE-like"/>
</dbReference>
<accession>A0A2W5WL66</accession>
<keyword evidence="10" id="KW-1185">Reference proteome</keyword>
<comment type="similarity">
    <text evidence="2 8">Belongs to the 4-toluene sulfonate uptake permease (TSUP) (TC 2.A.102) family.</text>
</comment>
<evidence type="ECO:0000256" key="7">
    <source>
        <dbReference type="ARBA" id="ARBA00023136"/>
    </source>
</evidence>